<accession>A0A0R1SBB4</accession>
<name>A0A0R1SBB4_9LACO</name>
<sequence>MLKELHDYVKKNYEQGNYKDAEAQYKNWDNRNYYDKKTQTQSKQSDYQKGYEQATQDFKNNRAFHRYPKEAVKIGNEITNNKLSEVSNFIAGYEKAKADLVNK</sequence>
<evidence type="ECO:0000313" key="1">
    <source>
        <dbReference type="EMBL" id="KRL66525.1"/>
    </source>
</evidence>
<dbReference type="RefSeq" id="WP_057864399.1">
    <property type="nucleotide sequence ID" value="NZ_AZEY01000041.1"/>
</dbReference>
<reference evidence="1 2" key="1">
    <citation type="journal article" date="2015" name="Genome Announc.">
        <title>Expanding the biotechnology potential of lactobacilli through comparative genomics of 213 strains and associated genera.</title>
        <authorList>
            <person name="Sun Z."/>
            <person name="Harris H.M."/>
            <person name="McCann A."/>
            <person name="Guo C."/>
            <person name="Argimon S."/>
            <person name="Zhang W."/>
            <person name="Yang X."/>
            <person name="Jeffery I.B."/>
            <person name="Cooney J.C."/>
            <person name="Kagawa T.F."/>
            <person name="Liu W."/>
            <person name="Song Y."/>
            <person name="Salvetti E."/>
            <person name="Wrobel A."/>
            <person name="Rasinkangas P."/>
            <person name="Parkhill J."/>
            <person name="Rea M.C."/>
            <person name="O'Sullivan O."/>
            <person name="Ritari J."/>
            <person name="Douillard F.P."/>
            <person name="Paul Ross R."/>
            <person name="Yang R."/>
            <person name="Briner A.E."/>
            <person name="Felis G.E."/>
            <person name="de Vos W.M."/>
            <person name="Barrangou R."/>
            <person name="Klaenhammer T.R."/>
            <person name="Caufield P.W."/>
            <person name="Cui Y."/>
            <person name="Zhang H."/>
            <person name="O'Toole P.W."/>
        </authorList>
    </citation>
    <scope>NUCLEOTIDE SEQUENCE [LARGE SCALE GENOMIC DNA]</scope>
    <source>
        <strain evidence="1 2">DSM 14421</strain>
    </source>
</reference>
<dbReference type="PATRIC" id="fig|1423739.3.peg.2943"/>
<comment type="caution">
    <text evidence="1">The sequence shown here is derived from an EMBL/GenBank/DDBJ whole genome shotgun (WGS) entry which is preliminary data.</text>
</comment>
<dbReference type="AlphaFoldDB" id="A0A0R1SBB4"/>
<organism evidence="1 2">
    <name type="scientific">Lentilactobacillus diolivorans DSM 14421</name>
    <dbReference type="NCBI Taxonomy" id="1423739"/>
    <lineage>
        <taxon>Bacteria</taxon>
        <taxon>Bacillati</taxon>
        <taxon>Bacillota</taxon>
        <taxon>Bacilli</taxon>
        <taxon>Lactobacillales</taxon>
        <taxon>Lactobacillaceae</taxon>
        <taxon>Lentilactobacillus</taxon>
    </lineage>
</organism>
<dbReference type="EMBL" id="AZEY01000041">
    <property type="protein sequence ID" value="KRL66525.1"/>
    <property type="molecule type" value="Genomic_DNA"/>
</dbReference>
<protein>
    <submittedName>
        <fullName evidence="1">Uncharacterized protein</fullName>
    </submittedName>
</protein>
<dbReference type="STRING" id="1423739.FC85_GL002832"/>
<dbReference type="Proteomes" id="UP000052013">
    <property type="component" value="Unassembled WGS sequence"/>
</dbReference>
<evidence type="ECO:0000313" key="2">
    <source>
        <dbReference type="Proteomes" id="UP000052013"/>
    </source>
</evidence>
<proteinExistence type="predicted"/>
<gene>
    <name evidence="1" type="ORF">FC85_GL002832</name>
</gene>